<evidence type="ECO:0000256" key="2">
    <source>
        <dbReference type="ARBA" id="ARBA00022842"/>
    </source>
</evidence>
<dbReference type="InterPro" id="IPR000760">
    <property type="entry name" value="Inositol_monophosphatase-like"/>
</dbReference>
<reference evidence="3" key="1">
    <citation type="submission" date="2020-05" db="EMBL/GenBank/DDBJ databases">
        <authorList>
            <person name="Chiriac C."/>
            <person name="Salcher M."/>
            <person name="Ghai R."/>
            <person name="Kavagutti S V."/>
        </authorList>
    </citation>
    <scope>NUCLEOTIDE SEQUENCE</scope>
</reference>
<dbReference type="GO" id="GO:0008934">
    <property type="term" value="F:inositol monophosphate 1-phosphatase activity"/>
    <property type="evidence" value="ECO:0007669"/>
    <property type="project" value="TreeGrafter"/>
</dbReference>
<evidence type="ECO:0000256" key="1">
    <source>
        <dbReference type="ARBA" id="ARBA00022723"/>
    </source>
</evidence>
<dbReference type="Gene3D" id="3.40.190.80">
    <property type="match status" value="1"/>
</dbReference>
<dbReference type="PROSITE" id="PS00630">
    <property type="entry name" value="IMP_2"/>
    <property type="match status" value="1"/>
</dbReference>
<dbReference type="GO" id="GO:0046872">
    <property type="term" value="F:metal ion binding"/>
    <property type="evidence" value="ECO:0007669"/>
    <property type="project" value="UniProtKB-KW"/>
</dbReference>
<evidence type="ECO:0000313" key="3">
    <source>
        <dbReference type="EMBL" id="CAB4927632.1"/>
    </source>
</evidence>
<gene>
    <name evidence="3" type="ORF">UFOPK3543_02463</name>
</gene>
<dbReference type="AlphaFoldDB" id="A0A6J7IAL3"/>
<organism evidence="3">
    <name type="scientific">freshwater metagenome</name>
    <dbReference type="NCBI Taxonomy" id="449393"/>
    <lineage>
        <taxon>unclassified sequences</taxon>
        <taxon>metagenomes</taxon>
        <taxon>ecological metagenomes</taxon>
    </lineage>
</organism>
<dbReference type="Pfam" id="PF00459">
    <property type="entry name" value="Inositol_P"/>
    <property type="match status" value="1"/>
</dbReference>
<dbReference type="InterPro" id="IPR020550">
    <property type="entry name" value="Inositol_monophosphatase_CS"/>
</dbReference>
<dbReference type="Gene3D" id="3.30.540.10">
    <property type="entry name" value="Fructose-1,6-Bisphosphatase, subunit A, domain 1"/>
    <property type="match status" value="1"/>
</dbReference>
<dbReference type="GO" id="GO:0007165">
    <property type="term" value="P:signal transduction"/>
    <property type="evidence" value="ECO:0007669"/>
    <property type="project" value="TreeGrafter"/>
</dbReference>
<dbReference type="PANTHER" id="PTHR20854:SF4">
    <property type="entry name" value="INOSITOL-1-MONOPHOSPHATASE-RELATED"/>
    <property type="match status" value="1"/>
</dbReference>
<dbReference type="SUPFAM" id="SSF56655">
    <property type="entry name" value="Carbohydrate phosphatase"/>
    <property type="match status" value="1"/>
</dbReference>
<dbReference type="GO" id="GO:0006020">
    <property type="term" value="P:inositol metabolic process"/>
    <property type="evidence" value="ECO:0007669"/>
    <property type="project" value="TreeGrafter"/>
</dbReference>
<dbReference type="PRINTS" id="PR00377">
    <property type="entry name" value="IMPHPHTASES"/>
</dbReference>
<dbReference type="GO" id="GO:0046854">
    <property type="term" value="P:phosphatidylinositol phosphate biosynthetic process"/>
    <property type="evidence" value="ECO:0007669"/>
    <property type="project" value="InterPro"/>
</dbReference>
<accession>A0A6J7IAL3</accession>
<sequence length="162" mass="16886">MSIAAMVDAVPIVAAVADPELENVFTAVRGFGAWRDNEPITVSTVDVLAVALVGTGFAYDPERRARQGVALAALLPQIRDIRRMGGAALDLCSVGCARLDAYYERGLSPWDAAAGGLVAVESGARLTDFDGNPSWSGDIVAAPAALHDDLLDALRRAGVHAT</sequence>
<dbReference type="EMBL" id="CAFBMH010000123">
    <property type="protein sequence ID" value="CAB4927632.1"/>
    <property type="molecule type" value="Genomic_DNA"/>
</dbReference>
<name>A0A6J7IAL3_9ZZZZ</name>
<keyword evidence="2" id="KW-0460">Magnesium</keyword>
<keyword evidence="1" id="KW-0479">Metal-binding</keyword>
<dbReference type="PANTHER" id="PTHR20854">
    <property type="entry name" value="INOSITOL MONOPHOSPHATASE"/>
    <property type="match status" value="1"/>
</dbReference>
<protein>
    <submittedName>
        <fullName evidence="3">Unannotated protein</fullName>
    </submittedName>
</protein>
<proteinExistence type="predicted"/>